<protein>
    <recommendedName>
        <fullName evidence="1">non-specific serine/threonine protein kinase</fullName>
        <ecNumber evidence="1">2.7.11.1</ecNumber>
    </recommendedName>
</protein>
<keyword evidence="2" id="KW-0723">Serine/threonine-protein kinase</keyword>
<accession>A0AAI8YUY8</accession>
<keyword evidence="10" id="KW-1185">Reference proteome</keyword>
<dbReference type="PANTHER" id="PTHR44167:SF23">
    <property type="entry name" value="CDC7 KINASE, ISOFORM A-RELATED"/>
    <property type="match status" value="1"/>
</dbReference>
<dbReference type="Proteomes" id="UP001296104">
    <property type="component" value="Unassembled WGS sequence"/>
</dbReference>
<dbReference type="EC" id="2.7.11.1" evidence="1"/>
<dbReference type="GO" id="GO:0005634">
    <property type="term" value="C:nucleus"/>
    <property type="evidence" value="ECO:0007669"/>
    <property type="project" value="TreeGrafter"/>
</dbReference>
<dbReference type="GO" id="GO:0005524">
    <property type="term" value="F:ATP binding"/>
    <property type="evidence" value="ECO:0007669"/>
    <property type="project" value="UniProtKB-KW"/>
</dbReference>
<evidence type="ECO:0000256" key="4">
    <source>
        <dbReference type="ARBA" id="ARBA00022741"/>
    </source>
</evidence>
<dbReference type="InterPro" id="IPR008271">
    <property type="entry name" value="Ser/Thr_kinase_AS"/>
</dbReference>
<evidence type="ECO:0000313" key="9">
    <source>
        <dbReference type="EMBL" id="CAK3900905.1"/>
    </source>
</evidence>
<dbReference type="SMART" id="SM00220">
    <property type="entry name" value="S_TKc"/>
    <property type="match status" value="1"/>
</dbReference>
<evidence type="ECO:0000256" key="2">
    <source>
        <dbReference type="ARBA" id="ARBA00022527"/>
    </source>
</evidence>
<name>A0AAI8YUY8_9PEZI</name>
<feature type="compositionally biased region" description="Basic and acidic residues" evidence="7">
    <location>
        <begin position="7"/>
        <end position="26"/>
    </location>
</feature>
<feature type="compositionally biased region" description="Acidic residues" evidence="7">
    <location>
        <begin position="451"/>
        <end position="474"/>
    </location>
</feature>
<dbReference type="SUPFAM" id="SSF56112">
    <property type="entry name" value="Protein kinase-like (PK-like)"/>
    <property type="match status" value="1"/>
</dbReference>
<feature type="region of interest" description="Disordered" evidence="7">
    <location>
        <begin position="283"/>
        <end position="309"/>
    </location>
</feature>
<sequence>MATVGRRALEQVVVHEDEPDRIHGGESTEDETSEMDESRGPLEESGGTVSDEEAEEVDEGVLDDMESFEQTFRNIGSRYRLINRIGEGTFSTVYKAEDLLYDRYVNNWDPDAEKENLENITSSKQPTTQHKPKYVAIKKIYVTSSPNRILNELELLHDLKDSPNVCPLITAFRHQDQVIAILPFFQHKDFRDYFREFTFEEMRIYFHSLFTAVASVHEAEIIHRDIKPTNFLYSPAQRRGVLVDFGLAEREGTDYQKCNCELESGERQRRVNNSVWHATKLAHHNSGQPLPQPSHPKDDPRASRRANRAGTRGFRAPEVLLKCTAQSCQLDVWSCGVILLTFLSKRFPFFHSADDIDAFIELCTIFGKKRMKDVAMLHGQVMHTNIPTISDGGHSWEKIILWCTSRNKREGDGGISDEEREAIDFMKCCLELDPDKRITAELALRHPWLAVEEEKEEEEEESAPGSDEDQMYVA</sequence>
<dbReference type="PROSITE" id="PS00108">
    <property type="entry name" value="PROTEIN_KINASE_ST"/>
    <property type="match status" value="1"/>
</dbReference>
<dbReference type="Pfam" id="PF00069">
    <property type="entry name" value="Pkinase"/>
    <property type="match status" value="2"/>
</dbReference>
<dbReference type="PANTHER" id="PTHR44167">
    <property type="entry name" value="OVARIAN-SPECIFIC SERINE/THREONINE-PROTEIN KINASE LOK-RELATED"/>
    <property type="match status" value="1"/>
</dbReference>
<keyword evidence="6" id="KW-0067">ATP-binding</keyword>
<dbReference type="GO" id="GO:0004674">
    <property type="term" value="F:protein serine/threonine kinase activity"/>
    <property type="evidence" value="ECO:0007669"/>
    <property type="project" value="UniProtKB-KW"/>
</dbReference>
<keyword evidence="5 9" id="KW-0418">Kinase</keyword>
<dbReference type="Gene3D" id="1.10.510.10">
    <property type="entry name" value="Transferase(Phosphotransferase) domain 1"/>
    <property type="match status" value="1"/>
</dbReference>
<evidence type="ECO:0000313" key="10">
    <source>
        <dbReference type="Proteomes" id="UP001296104"/>
    </source>
</evidence>
<comment type="caution">
    <text evidence="9">The sequence shown here is derived from an EMBL/GenBank/DDBJ whole genome shotgun (WGS) entry which is preliminary data.</text>
</comment>
<dbReference type="InterPro" id="IPR011009">
    <property type="entry name" value="Kinase-like_dom_sf"/>
</dbReference>
<feature type="region of interest" description="Disordered" evidence="7">
    <location>
        <begin position="449"/>
        <end position="474"/>
    </location>
</feature>
<feature type="region of interest" description="Disordered" evidence="7">
    <location>
        <begin position="1"/>
        <end position="64"/>
    </location>
</feature>
<organism evidence="9 10">
    <name type="scientific">Lecanosticta acicola</name>
    <dbReference type="NCBI Taxonomy" id="111012"/>
    <lineage>
        <taxon>Eukaryota</taxon>
        <taxon>Fungi</taxon>
        <taxon>Dikarya</taxon>
        <taxon>Ascomycota</taxon>
        <taxon>Pezizomycotina</taxon>
        <taxon>Dothideomycetes</taxon>
        <taxon>Dothideomycetidae</taxon>
        <taxon>Mycosphaerellales</taxon>
        <taxon>Mycosphaerellaceae</taxon>
        <taxon>Lecanosticta</taxon>
    </lineage>
</organism>
<keyword evidence="3" id="KW-0808">Transferase</keyword>
<feature type="compositionally biased region" description="Acidic residues" evidence="7">
    <location>
        <begin position="50"/>
        <end position="64"/>
    </location>
</feature>
<evidence type="ECO:0000256" key="5">
    <source>
        <dbReference type="ARBA" id="ARBA00022777"/>
    </source>
</evidence>
<dbReference type="CDD" id="cd14019">
    <property type="entry name" value="STKc_Cdc7"/>
    <property type="match status" value="1"/>
</dbReference>
<gene>
    <name evidence="9" type="ORF">LECACI_7A002456</name>
</gene>
<evidence type="ECO:0000259" key="8">
    <source>
        <dbReference type="PROSITE" id="PS50011"/>
    </source>
</evidence>
<dbReference type="InterPro" id="IPR000719">
    <property type="entry name" value="Prot_kinase_dom"/>
</dbReference>
<evidence type="ECO:0000256" key="6">
    <source>
        <dbReference type="ARBA" id="ARBA00022840"/>
    </source>
</evidence>
<dbReference type="Gene3D" id="3.30.200.20">
    <property type="entry name" value="Phosphorylase Kinase, domain 1"/>
    <property type="match status" value="1"/>
</dbReference>
<evidence type="ECO:0000256" key="7">
    <source>
        <dbReference type="SAM" id="MobiDB-lite"/>
    </source>
</evidence>
<evidence type="ECO:0000256" key="1">
    <source>
        <dbReference type="ARBA" id="ARBA00012513"/>
    </source>
</evidence>
<keyword evidence="4" id="KW-0547">Nucleotide-binding</keyword>
<proteinExistence type="predicted"/>
<reference evidence="9" key="1">
    <citation type="submission" date="2023-11" db="EMBL/GenBank/DDBJ databases">
        <authorList>
            <person name="Alioto T."/>
            <person name="Alioto T."/>
            <person name="Gomez Garrido J."/>
        </authorList>
    </citation>
    <scope>NUCLEOTIDE SEQUENCE</scope>
</reference>
<feature type="domain" description="Protein kinase" evidence="8">
    <location>
        <begin position="79"/>
        <end position="449"/>
    </location>
</feature>
<dbReference type="EMBL" id="CAVMBE010000011">
    <property type="protein sequence ID" value="CAK3900905.1"/>
    <property type="molecule type" value="Genomic_DNA"/>
</dbReference>
<dbReference type="AlphaFoldDB" id="A0AAI8YUY8"/>
<evidence type="ECO:0000256" key="3">
    <source>
        <dbReference type="ARBA" id="ARBA00022679"/>
    </source>
</evidence>
<dbReference type="GO" id="GO:0044773">
    <property type="term" value="P:mitotic DNA damage checkpoint signaling"/>
    <property type="evidence" value="ECO:0007669"/>
    <property type="project" value="TreeGrafter"/>
</dbReference>
<dbReference type="PROSITE" id="PS50011">
    <property type="entry name" value="PROTEIN_KINASE_DOM"/>
    <property type="match status" value="1"/>
</dbReference>